<dbReference type="RefSeq" id="WP_179603959.1">
    <property type="nucleotide sequence ID" value="NZ_BAABEH010000001.1"/>
</dbReference>
<evidence type="ECO:0000256" key="1">
    <source>
        <dbReference type="ARBA" id="ARBA00006817"/>
    </source>
</evidence>
<dbReference type="Pfam" id="PF08327">
    <property type="entry name" value="AHSA1"/>
    <property type="match status" value="1"/>
</dbReference>
<proteinExistence type="inferred from homology"/>
<dbReference type="InterPro" id="IPR013538">
    <property type="entry name" value="ASHA1/2-like_C"/>
</dbReference>
<dbReference type="Gene3D" id="3.30.530.20">
    <property type="match status" value="1"/>
</dbReference>
<feature type="region of interest" description="Disordered" evidence="2">
    <location>
        <begin position="1"/>
        <end position="30"/>
    </location>
</feature>
<accession>A0A853CLZ0</accession>
<dbReference type="AlphaFoldDB" id="A0A853CLZ0"/>
<evidence type="ECO:0000259" key="3">
    <source>
        <dbReference type="Pfam" id="PF08327"/>
    </source>
</evidence>
<dbReference type="SUPFAM" id="SSF55961">
    <property type="entry name" value="Bet v1-like"/>
    <property type="match status" value="1"/>
</dbReference>
<organism evidence="4 5">
    <name type="scientific">Leifsonia shinshuensis</name>
    <dbReference type="NCBI Taxonomy" id="150026"/>
    <lineage>
        <taxon>Bacteria</taxon>
        <taxon>Bacillati</taxon>
        <taxon>Actinomycetota</taxon>
        <taxon>Actinomycetes</taxon>
        <taxon>Micrococcales</taxon>
        <taxon>Microbacteriaceae</taxon>
        <taxon>Leifsonia</taxon>
    </lineage>
</organism>
<reference evidence="4 5" key="1">
    <citation type="submission" date="2020-07" db="EMBL/GenBank/DDBJ databases">
        <title>Sequencing the genomes of 1000 actinobacteria strains.</title>
        <authorList>
            <person name="Klenk H.-P."/>
        </authorList>
    </citation>
    <scope>NUCLEOTIDE SEQUENCE [LARGE SCALE GENOMIC DNA]</scope>
    <source>
        <strain evidence="4 5">DSM 15165</strain>
    </source>
</reference>
<dbReference type="EMBL" id="JACCFL010000001">
    <property type="protein sequence ID" value="NYJ21826.1"/>
    <property type="molecule type" value="Genomic_DNA"/>
</dbReference>
<sequence>MSDSSKPTTDAGATVERPQQRKAEPMSTTSPPDLAIEFVLARDPSSVFDAIVHPREWWMADIDGSADTVGTEFSYEVPGVHAATMRVTELVHGRRVVWRVVKSRMTFVDDPEEWVGTDLAFELRPDATGTQIRFTHVGLTAEDECYDVCSRAWRHYLSESLHGLLTTGRGAPSSNPDERRGHS</sequence>
<protein>
    <submittedName>
        <fullName evidence="4">Uncharacterized protein YndB with AHSA1/START domain</fullName>
    </submittedName>
</protein>
<dbReference type="CDD" id="cd07814">
    <property type="entry name" value="SRPBCC_CalC_Aha1-like"/>
    <property type="match status" value="1"/>
</dbReference>
<evidence type="ECO:0000313" key="5">
    <source>
        <dbReference type="Proteomes" id="UP000578352"/>
    </source>
</evidence>
<comment type="similarity">
    <text evidence="1">Belongs to the AHA1 family.</text>
</comment>
<dbReference type="InterPro" id="IPR023393">
    <property type="entry name" value="START-like_dom_sf"/>
</dbReference>
<feature type="domain" description="Activator of Hsp90 ATPase homologue 1/2-like C-terminal" evidence="3">
    <location>
        <begin position="44"/>
        <end position="165"/>
    </location>
</feature>
<dbReference type="Proteomes" id="UP000578352">
    <property type="component" value="Unassembled WGS sequence"/>
</dbReference>
<gene>
    <name evidence="4" type="ORF">HNR13_000113</name>
</gene>
<comment type="caution">
    <text evidence="4">The sequence shown here is derived from an EMBL/GenBank/DDBJ whole genome shotgun (WGS) entry which is preliminary data.</text>
</comment>
<evidence type="ECO:0000313" key="4">
    <source>
        <dbReference type="EMBL" id="NYJ21826.1"/>
    </source>
</evidence>
<name>A0A853CLZ0_9MICO</name>
<evidence type="ECO:0000256" key="2">
    <source>
        <dbReference type="SAM" id="MobiDB-lite"/>
    </source>
</evidence>